<accession>A0A1I7LR08</accession>
<dbReference type="RefSeq" id="WP_093558974.1">
    <property type="nucleotide sequence ID" value="NZ_FPBO01000035.1"/>
</dbReference>
<reference evidence="2" key="1">
    <citation type="submission" date="2016-10" db="EMBL/GenBank/DDBJ databases">
        <authorList>
            <person name="Varghese N."/>
            <person name="Submissions S."/>
        </authorList>
    </citation>
    <scope>NUCLEOTIDE SEQUENCE [LARGE SCALE GENOMIC DNA]</scope>
    <source>
        <strain evidence="2">CGMCC 1.11014</strain>
    </source>
</reference>
<organism evidence="1 2">
    <name type="scientific">Pseudoduganella namucuonensis</name>
    <dbReference type="NCBI Taxonomy" id="1035707"/>
    <lineage>
        <taxon>Bacteria</taxon>
        <taxon>Pseudomonadati</taxon>
        <taxon>Pseudomonadota</taxon>
        <taxon>Betaproteobacteria</taxon>
        <taxon>Burkholderiales</taxon>
        <taxon>Oxalobacteraceae</taxon>
        <taxon>Telluria group</taxon>
        <taxon>Pseudoduganella</taxon>
    </lineage>
</organism>
<dbReference type="EMBL" id="FPBO01000035">
    <property type="protein sequence ID" value="SFV12000.1"/>
    <property type="molecule type" value="Genomic_DNA"/>
</dbReference>
<evidence type="ECO:0000313" key="1">
    <source>
        <dbReference type="EMBL" id="SFV12000.1"/>
    </source>
</evidence>
<protein>
    <recommendedName>
        <fullName evidence="3">Alpha/beta hydrolase</fullName>
    </recommendedName>
</protein>
<evidence type="ECO:0000313" key="2">
    <source>
        <dbReference type="Proteomes" id="UP000199391"/>
    </source>
</evidence>
<dbReference type="GO" id="GO:0016787">
    <property type="term" value="F:hydrolase activity"/>
    <property type="evidence" value="ECO:0007669"/>
    <property type="project" value="InterPro"/>
</dbReference>
<keyword evidence="2" id="KW-1185">Reference proteome</keyword>
<sequence length="187" mass="20460">MAATALSRFRVLVAPGLHGSGPAHWQSRWERLYPEFERIEQDRWDQPVLPVWSARVDRERGRDRRPTLVVAHSFGALATVHSLARDGADVAGALLVAPADPDKFGVAALLPREPLPCPAVMIASANDPWMTAEKAALWAGRWGCEFINAGALGHINAESGLGDWPSGQRQLQILAERAHNEHPANVF</sequence>
<proteinExistence type="predicted"/>
<dbReference type="SUPFAM" id="SSF53474">
    <property type="entry name" value="alpha/beta-Hydrolases"/>
    <property type="match status" value="1"/>
</dbReference>
<dbReference type="OrthoDB" id="9804993at2"/>
<evidence type="ECO:0008006" key="3">
    <source>
        <dbReference type="Google" id="ProtNLM"/>
    </source>
</evidence>
<gene>
    <name evidence="1" type="ORF">SAMN05216552_103530</name>
</gene>
<dbReference type="Gene3D" id="3.40.50.1820">
    <property type="entry name" value="alpha/beta hydrolase"/>
    <property type="match status" value="1"/>
</dbReference>
<dbReference type="STRING" id="1035707.SAMN05216552_103530"/>
<dbReference type="Pfam" id="PF06821">
    <property type="entry name" value="Ser_hydrolase"/>
    <property type="match status" value="1"/>
</dbReference>
<dbReference type="InterPro" id="IPR010662">
    <property type="entry name" value="RBBP9/YdeN"/>
</dbReference>
<dbReference type="Proteomes" id="UP000199391">
    <property type="component" value="Unassembled WGS sequence"/>
</dbReference>
<dbReference type="AlphaFoldDB" id="A0A1I7LR08"/>
<dbReference type="InterPro" id="IPR029058">
    <property type="entry name" value="AB_hydrolase_fold"/>
</dbReference>
<name>A0A1I7LR08_9BURK</name>